<evidence type="ECO:0000313" key="4">
    <source>
        <dbReference type="Proteomes" id="UP000004384"/>
    </source>
</evidence>
<sequence length="159" mass="17567">MEAMTSAGKSRSVARYGSRGSSEKNSGSWTNKALVLIFVAIFIALIFFGFRYFQEKERVNAQVSIVTQEVLSDDSTRVWVDVTRNHTDEDAYCIVQAFDYSKSEVGRREFPVPAGGNETQRIAVDVPTNARAVAGGAYGCSGNIPEYLDMDNPDYAESR</sequence>
<gene>
    <name evidence="3" type="ORF">CORTU0001_1825</name>
</gene>
<organism evidence="3 4">
    <name type="scientific">Corynebacterium tuberculostearicum SK141</name>
    <dbReference type="NCBI Taxonomy" id="553206"/>
    <lineage>
        <taxon>Bacteria</taxon>
        <taxon>Bacillati</taxon>
        <taxon>Actinomycetota</taxon>
        <taxon>Actinomycetes</taxon>
        <taxon>Mycobacteriales</taxon>
        <taxon>Corynebacteriaceae</taxon>
        <taxon>Corynebacterium</taxon>
    </lineage>
</organism>
<evidence type="ECO:0000256" key="1">
    <source>
        <dbReference type="SAM" id="MobiDB-lite"/>
    </source>
</evidence>
<accession>C6R870</accession>
<evidence type="ECO:0008006" key="5">
    <source>
        <dbReference type="Google" id="ProtNLM"/>
    </source>
</evidence>
<evidence type="ECO:0000256" key="2">
    <source>
        <dbReference type="SAM" id="Phobius"/>
    </source>
</evidence>
<dbReference type="EMBL" id="ACVP01000012">
    <property type="protein sequence ID" value="EET77590.1"/>
    <property type="molecule type" value="Genomic_DNA"/>
</dbReference>
<keyword evidence="2" id="KW-0812">Transmembrane</keyword>
<name>C6R870_9CORY</name>
<comment type="caution">
    <text evidence="3">The sequence shown here is derived from an EMBL/GenBank/DDBJ whole genome shotgun (WGS) entry which is preliminary data.</text>
</comment>
<dbReference type="AlphaFoldDB" id="C6R870"/>
<keyword evidence="2" id="KW-0472">Membrane</keyword>
<evidence type="ECO:0000313" key="3">
    <source>
        <dbReference type="EMBL" id="EET77590.1"/>
    </source>
</evidence>
<proteinExistence type="predicted"/>
<dbReference type="Proteomes" id="UP000004384">
    <property type="component" value="Unassembled WGS sequence"/>
</dbReference>
<feature type="region of interest" description="Disordered" evidence="1">
    <location>
        <begin position="1"/>
        <end position="27"/>
    </location>
</feature>
<dbReference type="InterPro" id="IPR025443">
    <property type="entry name" value="DUF4307"/>
</dbReference>
<reference evidence="3 4" key="1">
    <citation type="submission" date="2009-06" db="EMBL/GenBank/DDBJ databases">
        <authorList>
            <person name="Dodson R."/>
            <person name="Sebastian Y."/>
            <person name="Madupu R."/>
            <person name="Durkin A.S."/>
            <person name="Torralba M."/>
            <person name="Methe B."/>
            <person name="Sutton G.G."/>
            <person name="Strausberg R.L."/>
            <person name="Nelson K.E."/>
        </authorList>
    </citation>
    <scope>NUCLEOTIDE SEQUENCE [LARGE SCALE GENOMIC DNA]</scope>
    <source>
        <strain evidence="3 4">SK141</strain>
    </source>
</reference>
<dbReference type="Pfam" id="PF14155">
    <property type="entry name" value="DUF4307"/>
    <property type="match status" value="1"/>
</dbReference>
<protein>
    <recommendedName>
        <fullName evidence="5">DUF4307 domain-containing protein</fullName>
    </recommendedName>
</protein>
<feature type="transmembrane region" description="Helical" evidence="2">
    <location>
        <begin position="33"/>
        <end position="53"/>
    </location>
</feature>
<keyword evidence="2" id="KW-1133">Transmembrane helix</keyword>